<feature type="transmembrane region" description="Helical" evidence="1">
    <location>
        <begin position="109"/>
        <end position="140"/>
    </location>
</feature>
<evidence type="ECO:0008006" key="4">
    <source>
        <dbReference type="Google" id="ProtNLM"/>
    </source>
</evidence>
<protein>
    <recommendedName>
        <fullName evidence="4">TraX protein</fullName>
    </recommendedName>
</protein>
<evidence type="ECO:0000313" key="2">
    <source>
        <dbReference type="EMBL" id="WYJ75583.1"/>
    </source>
</evidence>
<feature type="transmembrane region" description="Helical" evidence="1">
    <location>
        <begin position="177"/>
        <end position="196"/>
    </location>
</feature>
<feature type="transmembrane region" description="Helical" evidence="1">
    <location>
        <begin position="208"/>
        <end position="228"/>
    </location>
</feature>
<dbReference type="Pfam" id="PF05857">
    <property type="entry name" value="TraX"/>
    <property type="match status" value="1"/>
</dbReference>
<keyword evidence="1" id="KW-0472">Membrane</keyword>
<dbReference type="RefSeq" id="WP_207871762.1">
    <property type="nucleotide sequence ID" value="NZ_CP147251.1"/>
</dbReference>
<gene>
    <name evidence="2" type="ORF">DOK78_000159</name>
</gene>
<keyword evidence="3" id="KW-1185">Reference proteome</keyword>
<keyword evidence="1" id="KW-0812">Transmembrane</keyword>
<dbReference type="Proteomes" id="UP000664701">
    <property type="component" value="Chromosome"/>
</dbReference>
<keyword evidence="1" id="KW-1133">Transmembrane helix</keyword>
<accession>A0ABZ2SI64</accession>
<proteinExistence type="predicted"/>
<name>A0ABZ2SI64_9ENTE</name>
<feature type="transmembrane region" description="Helical" evidence="1">
    <location>
        <begin position="50"/>
        <end position="67"/>
    </location>
</feature>
<evidence type="ECO:0000313" key="3">
    <source>
        <dbReference type="Proteomes" id="UP000664701"/>
    </source>
</evidence>
<feature type="transmembrane region" description="Helical" evidence="1">
    <location>
        <begin position="146"/>
        <end position="165"/>
    </location>
</feature>
<reference evidence="2 3" key="1">
    <citation type="submission" date="2024-03" db="EMBL/GenBank/DDBJ databases">
        <title>The Genome Sequence of Enterococcus sp. DIV2402.</title>
        <authorList>
            <consortium name="The Broad Institute Genomics Platform"/>
            <consortium name="The Broad Institute Microbial Omics Core"/>
            <consortium name="The Broad Institute Genomic Center for Infectious Diseases"/>
            <person name="Earl A."/>
            <person name="Manson A."/>
            <person name="Gilmore M."/>
            <person name="Schwartman J."/>
            <person name="Shea T."/>
            <person name="Abouelleil A."/>
            <person name="Cao P."/>
            <person name="Chapman S."/>
            <person name="Cusick C."/>
            <person name="Young S."/>
            <person name="Neafsey D."/>
            <person name="Nusbaum C."/>
            <person name="Birren B."/>
        </authorList>
    </citation>
    <scope>NUCLEOTIDE SEQUENCE [LARGE SCALE GENOMIC DNA]</scope>
    <source>
        <strain evidence="2 3">DIV2402</strain>
    </source>
</reference>
<feature type="transmembrane region" description="Helical" evidence="1">
    <location>
        <begin position="79"/>
        <end position="97"/>
    </location>
</feature>
<feature type="transmembrane region" description="Helical" evidence="1">
    <location>
        <begin position="20"/>
        <end position="38"/>
    </location>
</feature>
<dbReference type="InterPro" id="IPR008875">
    <property type="entry name" value="TraX"/>
</dbReference>
<organism evidence="2 3">
    <name type="scientific">Candidatus Enterococcus lowellii</name>
    <dbReference type="NCBI Taxonomy" id="2230877"/>
    <lineage>
        <taxon>Bacteria</taxon>
        <taxon>Bacillati</taxon>
        <taxon>Bacillota</taxon>
        <taxon>Bacilli</taxon>
        <taxon>Lactobacillales</taxon>
        <taxon>Enterococcaceae</taxon>
        <taxon>Enterococcus</taxon>
    </lineage>
</organism>
<evidence type="ECO:0000256" key="1">
    <source>
        <dbReference type="SAM" id="Phobius"/>
    </source>
</evidence>
<dbReference type="EMBL" id="CP147251">
    <property type="protein sequence ID" value="WYJ75583.1"/>
    <property type="molecule type" value="Genomic_DNA"/>
</dbReference>
<sequence length="229" mass="26361">MLILMVFDHISPFVSAETAALFHVLTRCVGVFFAYMSVEGLRYTRNQKKYLIRLWSAGLLMLASNWVLNTLVFAEEYAVHNNIFLTLAVGTTILYLIQHWQTNQGLTRVAASLLIFCLIAGSLVTEGGIVLIPFMLIAYLARNNSWLRNSCWFALSILFFFLSYVDYGDWQTTLTMLAMNSDFFFISVLPFLALYNGEKGSNQPFFKYFFYLFYPLHLYIIALIATFML</sequence>